<evidence type="ECO:0000313" key="1">
    <source>
        <dbReference type="EMBL" id="SEA16475.1"/>
    </source>
</evidence>
<dbReference type="Pfam" id="PF20391">
    <property type="entry name" value="DUF6686"/>
    <property type="match status" value="1"/>
</dbReference>
<proteinExistence type="predicted"/>
<dbReference type="STRING" id="283786.SAMN04487990_107142"/>
<organism evidence="1 2">
    <name type="scientific">Bizionia paragorgiae</name>
    <dbReference type="NCBI Taxonomy" id="283786"/>
    <lineage>
        <taxon>Bacteria</taxon>
        <taxon>Pseudomonadati</taxon>
        <taxon>Bacteroidota</taxon>
        <taxon>Flavobacteriia</taxon>
        <taxon>Flavobacteriales</taxon>
        <taxon>Flavobacteriaceae</taxon>
        <taxon>Bizionia</taxon>
    </lineage>
</organism>
<dbReference type="Proteomes" id="UP000198846">
    <property type="component" value="Unassembled WGS sequence"/>
</dbReference>
<gene>
    <name evidence="1" type="ORF">SAMN04487990_107142</name>
</gene>
<protein>
    <submittedName>
        <fullName evidence="1">Uncharacterized protein</fullName>
    </submittedName>
</protein>
<keyword evidence="2" id="KW-1185">Reference proteome</keyword>
<dbReference type="InterPro" id="IPR046508">
    <property type="entry name" value="DUF6686"/>
</dbReference>
<name>A0A1H3YY96_BIZPA</name>
<dbReference type="EMBL" id="FNQK01000007">
    <property type="protein sequence ID" value="SEA16475.1"/>
    <property type="molecule type" value="Genomic_DNA"/>
</dbReference>
<accession>A0A1H3YY96</accession>
<dbReference type="OrthoDB" id="1145224at2"/>
<reference evidence="1 2" key="1">
    <citation type="submission" date="2016-10" db="EMBL/GenBank/DDBJ databases">
        <authorList>
            <person name="de Groot N.N."/>
        </authorList>
    </citation>
    <scope>NUCLEOTIDE SEQUENCE [LARGE SCALE GENOMIC DNA]</scope>
    <source>
        <strain evidence="1 2">DSM 23842</strain>
    </source>
</reference>
<dbReference type="RefSeq" id="WP_092133450.1">
    <property type="nucleotide sequence ID" value="NZ_FNQK01000007.1"/>
</dbReference>
<sequence length="115" mass="13907">MCHRLKILSKGKSGSLSVCQDCDIYYLEFNNLYFEFNNEQFKQFRCFLLKVDSTYWETEYANADINRKIPIPSEQENLVLMFNRFEIEELKDLILNKKSSRFLTVDDIDYRFFLN</sequence>
<evidence type="ECO:0000313" key="2">
    <source>
        <dbReference type="Proteomes" id="UP000198846"/>
    </source>
</evidence>
<dbReference type="AlphaFoldDB" id="A0A1H3YY96"/>